<reference evidence="3 4" key="1">
    <citation type="submission" date="2019-02" db="EMBL/GenBank/DDBJ databases">
        <title>Arundinibacter roseus gen. nov., sp. nov., a new member of the family Cytophagaceae.</title>
        <authorList>
            <person name="Szuroczki S."/>
            <person name="Khayer B."/>
            <person name="Sproer C."/>
            <person name="Toumi M."/>
            <person name="Szabo A."/>
            <person name="Felfoldi T."/>
            <person name="Schumann P."/>
            <person name="Toth E."/>
        </authorList>
    </citation>
    <scope>NUCLEOTIDE SEQUENCE [LARGE SCALE GENOMIC DNA]</scope>
    <source>
        <strain evidence="3 4">DMA-k-7a</strain>
    </source>
</reference>
<dbReference type="Proteomes" id="UP000295706">
    <property type="component" value="Unassembled WGS sequence"/>
</dbReference>
<gene>
    <name evidence="3" type="ORF">EZE20_23280</name>
</gene>
<dbReference type="RefSeq" id="WP_132122312.1">
    <property type="nucleotide sequence ID" value="NZ_SMJU01000025.1"/>
</dbReference>
<proteinExistence type="predicted"/>
<sequence>MLTIGQKIQKLRELRGYKQNYMSMQLGMTQSAYSKIERGTDKIPPKRLKRIAEILEVEVPQLLNFDVQKLLPQAENLTKKEAVLTEDERRHYELIIKQLQVIILFLLSNGGGLNR</sequence>
<evidence type="ECO:0000259" key="2">
    <source>
        <dbReference type="PROSITE" id="PS50943"/>
    </source>
</evidence>
<dbReference type="GO" id="GO:0003677">
    <property type="term" value="F:DNA binding"/>
    <property type="evidence" value="ECO:0007669"/>
    <property type="project" value="UniProtKB-KW"/>
</dbReference>
<dbReference type="PANTHER" id="PTHR46797:SF1">
    <property type="entry name" value="METHYLPHOSPHONATE SYNTHASE"/>
    <property type="match status" value="1"/>
</dbReference>
<dbReference type="InterPro" id="IPR010982">
    <property type="entry name" value="Lambda_DNA-bd_dom_sf"/>
</dbReference>
<evidence type="ECO:0000313" key="3">
    <source>
        <dbReference type="EMBL" id="TDB58085.1"/>
    </source>
</evidence>
<feature type="domain" description="HTH cro/C1-type" evidence="2">
    <location>
        <begin position="8"/>
        <end position="62"/>
    </location>
</feature>
<dbReference type="CDD" id="cd00093">
    <property type="entry name" value="HTH_XRE"/>
    <property type="match status" value="1"/>
</dbReference>
<dbReference type="GO" id="GO:0003700">
    <property type="term" value="F:DNA-binding transcription factor activity"/>
    <property type="evidence" value="ECO:0007669"/>
    <property type="project" value="TreeGrafter"/>
</dbReference>
<dbReference type="GO" id="GO:0005829">
    <property type="term" value="C:cytosol"/>
    <property type="evidence" value="ECO:0007669"/>
    <property type="project" value="TreeGrafter"/>
</dbReference>
<comment type="caution">
    <text evidence="3">The sequence shown here is derived from an EMBL/GenBank/DDBJ whole genome shotgun (WGS) entry which is preliminary data.</text>
</comment>
<dbReference type="SMART" id="SM00530">
    <property type="entry name" value="HTH_XRE"/>
    <property type="match status" value="1"/>
</dbReference>
<name>A0A4V2X817_9BACT</name>
<dbReference type="Gene3D" id="1.10.260.40">
    <property type="entry name" value="lambda repressor-like DNA-binding domains"/>
    <property type="match status" value="1"/>
</dbReference>
<dbReference type="AlphaFoldDB" id="A0A4V2X817"/>
<organism evidence="3 4">
    <name type="scientific">Arundinibacter roseus</name>
    <dbReference type="NCBI Taxonomy" id="2070510"/>
    <lineage>
        <taxon>Bacteria</taxon>
        <taxon>Pseudomonadati</taxon>
        <taxon>Bacteroidota</taxon>
        <taxon>Cytophagia</taxon>
        <taxon>Cytophagales</taxon>
        <taxon>Spirosomataceae</taxon>
        <taxon>Arundinibacter</taxon>
    </lineage>
</organism>
<keyword evidence="4" id="KW-1185">Reference proteome</keyword>
<evidence type="ECO:0000313" key="4">
    <source>
        <dbReference type="Proteomes" id="UP000295706"/>
    </source>
</evidence>
<dbReference type="SUPFAM" id="SSF47413">
    <property type="entry name" value="lambda repressor-like DNA-binding domains"/>
    <property type="match status" value="1"/>
</dbReference>
<dbReference type="InterPro" id="IPR050807">
    <property type="entry name" value="TransReg_Diox_bact_type"/>
</dbReference>
<dbReference type="InterPro" id="IPR001387">
    <property type="entry name" value="Cro/C1-type_HTH"/>
</dbReference>
<dbReference type="PANTHER" id="PTHR46797">
    <property type="entry name" value="HTH-TYPE TRANSCRIPTIONAL REGULATOR"/>
    <property type="match status" value="1"/>
</dbReference>
<dbReference type="PROSITE" id="PS50943">
    <property type="entry name" value="HTH_CROC1"/>
    <property type="match status" value="1"/>
</dbReference>
<accession>A0A4V2X817</accession>
<dbReference type="Pfam" id="PF01381">
    <property type="entry name" value="HTH_3"/>
    <property type="match status" value="1"/>
</dbReference>
<dbReference type="OrthoDB" id="798409at2"/>
<evidence type="ECO:0000256" key="1">
    <source>
        <dbReference type="ARBA" id="ARBA00023125"/>
    </source>
</evidence>
<dbReference type="EMBL" id="SMJU01000025">
    <property type="protein sequence ID" value="TDB58085.1"/>
    <property type="molecule type" value="Genomic_DNA"/>
</dbReference>
<keyword evidence="1" id="KW-0238">DNA-binding</keyword>
<protein>
    <submittedName>
        <fullName evidence="3">XRE family transcriptional regulator</fullName>
    </submittedName>
</protein>